<keyword evidence="1" id="KW-0812">Transmembrane</keyword>
<keyword evidence="1" id="KW-0472">Membrane</keyword>
<evidence type="ECO:0000313" key="3">
    <source>
        <dbReference type="Proteomes" id="UP000188627"/>
    </source>
</evidence>
<comment type="caution">
    <text evidence="2">The sequence shown here is derived from an EMBL/GenBank/DDBJ whole genome shotgun (WGS) entry which is preliminary data.</text>
</comment>
<keyword evidence="3" id="KW-1185">Reference proteome</keyword>
<feature type="transmembrane region" description="Helical" evidence="1">
    <location>
        <begin position="80"/>
        <end position="100"/>
    </location>
</feature>
<evidence type="ECO:0000313" key="2">
    <source>
        <dbReference type="EMBL" id="OOE89684.1"/>
    </source>
</evidence>
<organism evidence="2 3">
    <name type="scientific">Salinivibrio sharmensis</name>
    <dbReference type="NCBI Taxonomy" id="390883"/>
    <lineage>
        <taxon>Bacteria</taxon>
        <taxon>Pseudomonadati</taxon>
        <taxon>Pseudomonadota</taxon>
        <taxon>Gammaproteobacteria</taxon>
        <taxon>Vibrionales</taxon>
        <taxon>Vibrionaceae</taxon>
        <taxon>Salinivibrio</taxon>
    </lineage>
</organism>
<gene>
    <name evidence="2" type="ORF">BZG74_03995</name>
</gene>
<sequence>MQRYTRRSKAGWALAIALWVLAVCALQNQLSWQSGAQAVCQAVSIGDAEGAKSALGKKCSLSEQLMHPSALALDWLPSPLWWLIVLLAVMATVSVSITLPTHDPPTYRRRHLCFCVFRE</sequence>
<keyword evidence="1" id="KW-1133">Transmembrane helix</keyword>
<dbReference type="EMBL" id="MUFC01000003">
    <property type="protein sequence ID" value="OOE89684.1"/>
    <property type="molecule type" value="Genomic_DNA"/>
</dbReference>
<protein>
    <recommendedName>
        <fullName evidence="4">Copper resistance protein</fullName>
    </recommendedName>
</protein>
<reference evidence="3" key="1">
    <citation type="submission" date="2017-01" db="EMBL/GenBank/DDBJ databases">
        <title>Draft genome of the species Salinivibrio sharmensis.</title>
        <authorList>
            <person name="Lopez-Hermoso C."/>
            <person name="De La Haba R."/>
            <person name="Sanchez-Porro C."/>
            <person name="Ventosa A."/>
        </authorList>
    </citation>
    <scope>NUCLEOTIDE SEQUENCE [LARGE SCALE GENOMIC DNA]</scope>
    <source>
        <strain evidence="3">CBH463</strain>
    </source>
</reference>
<accession>A0ABX3KJ43</accession>
<proteinExistence type="predicted"/>
<evidence type="ECO:0000256" key="1">
    <source>
        <dbReference type="SAM" id="Phobius"/>
    </source>
</evidence>
<name>A0ABX3KJ43_9GAMM</name>
<dbReference type="Proteomes" id="UP000188627">
    <property type="component" value="Unassembled WGS sequence"/>
</dbReference>
<dbReference type="RefSeq" id="WP_077771449.1">
    <property type="nucleotide sequence ID" value="NZ_MUFC01000003.1"/>
</dbReference>
<evidence type="ECO:0008006" key="4">
    <source>
        <dbReference type="Google" id="ProtNLM"/>
    </source>
</evidence>